<dbReference type="InterPro" id="IPR006076">
    <property type="entry name" value="FAD-dep_OxRdtase"/>
</dbReference>
<dbReference type="EMBL" id="QHKS01000005">
    <property type="protein sequence ID" value="RDK02982.1"/>
    <property type="molecule type" value="Genomic_DNA"/>
</dbReference>
<dbReference type="SUPFAM" id="SSF51905">
    <property type="entry name" value="FAD/NAD(P)-binding domain"/>
    <property type="match status" value="2"/>
</dbReference>
<dbReference type="Proteomes" id="UP000254875">
    <property type="component" value="Unassembled WGS sequence"/>
</dbReference>
<feature type="domain" description="FAD dependent oxidoreductase" evidence="2">
    <location>
        <begin position="600"/>
        <end position="954"/>
    </location>
</feature>
<evidence type="ECO:0000313" key="6">
    <source>
        <dbReference type="Proteomes" id="UP000254875"/>
    </source>
</evidence>
<name>A0A370NBL6_9BURK</name>
<dbReference type="InterPro" id="IPR036010">
    <property type="entry name" value="2Fe-2S_ferredoxin-like_sf"/>
</dbReference>
<dbReference type="Pfam" id="PF17806">
    <property type="entry name" value="SO_alpha_A3"/>
    <property type="match status" value="1"/>
</dbReference>
<feature type="domain" description="FAD/NAD(P)-binding" evidence="3">
    <location>
        <begin position="119"/>
        <end position="427"/>
    </location>
</feature>
<sequence length="975" mass="102628">MRLRNSHITAVGKPISFDYDGERISALEGESIAAALAGAGRGVYRETRAGERRGLYCGMGHCFECLVSVDGKEAQRACMTKAAHGMRVEVLRMSHTDTCTYVPLAPAPEGGEPREVALDVLVVGAGPAGLSAACAARSRGASVEVIDERPMAGGQFFKQLAPSQQANRLDRQFHEGAALIRRALAMGVVLTPEAFVWGAFGPHEIGAIVNGASVVFRPRQIVLASGAYEYTAPFPGWTLPGVMTTGGAQTLARAYRVAPGERIVIAGNGPLNLQLAAELVAGGANVVAVLDSAARPGLRSWRDLLATTRAAPGLMRDGAAYLAKLRASGVQVVWEACELNAHGKHRLEAISYRCGDRTVTVACDTLCVGYGFAPTTDIARVLGCAHSFVDKGVGYLATDVDENGQTSVEGVFAAGDGARVGGARVALARGTLAGLAAADALGLETHDAADRLRASARRALARAERFQTALWNIFAAPVPRISDLPPDTVVCRCEDVTNGAILEQLAAGHDTLAAIKRSTRLGMGRCQGRNCVASCAKLVEEATGRPREVMHFPAPRVPVRPVPLAALAFEKAEWGGHRKASTPNLARPVKEPVLGDQTADVLVIGGGVMGACLAHALSRAGRDVLVVDRDDLNLQASGANAGSLHVQLLSFDFGKKARAGGAPAANTLALGPASVRLWQELEAACGESLEIRVTGGLMVADSEAGMRFLEQKSALERQFGIETELLDTRGLLALSPQLSPTLLGAEYCPMEGKINPLRATYTVMRAAIAQGARFQRATNVTAIVRDRAGFSVDTSRGRIRARIVVNAAGAWAKEIGAMVGVHVPVAGAPLQMIATEPAPPVVDHLIAHADRHLSLKQTSSGGLLIGGGWPAAFDPARRMNHAMRESIEGNVWAASRVLPALNGLHMVRAWAGMNIDIDGAPIFGPVKGTEGFFNAVTSNGYTLAPIVSRLLTDLILQRSPELDVTPFLIDRFASA</sequence>
<comment type="caution">
    <text evidence="5">The sequence shown here is derived from an EMBL/GenBank/DDBJ whole genome shotgun (WGS) entry which is preliminary data.</text>
</comment>
<evidence type="ECO:0000259" key="3">
    <source>
        <dbReference type="Pfam" id="PF07992"/>
    </source>
</evidence>
<dbReference type="PRINTS" id="PR00411">
    <property type="entry name" value="PNDRDTASEI"/>
</dbReference>
<dbReference type="AlphaFoldDB" id="A0A370NBL6"/>
<reference evidence="6" key="1">
    <citation type="submission" date="2018-05" db="EMBL/GenBank/DDBJ databases">
        <authorList>
            <person name="Feng T."/>
        </authorList>
    </citation>
    <scope>NUCLEOTIDE SEQUENCE [LARGE SCALE GENOMIC DNA]</scope>
    <source>
        <strain evidence="6">S27</strain>
    </source>
</reference>
<dbReference type="Pfam" id="PF01266">
    <property type="entry name" value="DAO"/>
    <property type="match status" value="1"/>
</dbReference>
<dbReference type="InterPro" id="IPR041117">
    <property type="entry name" value="SoxA_A3"/>
</dbReference>
<dbReference type="InterPro" id="IPR023753">
    <property type="entry name" value="FAD/NAD-binding_dom"/>
</dbReference>
<dbReference type="InterPro" id="IPR036188">
    <property type="entry name" value="FAD/NAD-bd_sf"/>
</dbReference>
<keyword evidence="1" id="KW-0560">Oxidoreductase</keyword>
<dbReference type="OrthoDB" id="9801699at2"/>
<evidence type="ECO:0000256" key="1">
    <source>
        <dbReference type="ARBA" id="ARBA00023002"/>
    </source>
</evidence>
<dbReference type="GO" id="GO:0016491">
    <property type="term" value="F:oxidoreductase activity"/>
    <property type="evidence" value="ECO:0007669"/>
    <property type="project" value="UniProtKB-KW"/>
</dbReference>
<dbReference type="RefSeq" id="WP_115100378.1">
    <property type="nucleotide sequence ID" value="NZ_QHKS01000005.1"/>
</dbReference>
<keyword evidence="6" id="KW-1185">Reference proteome</keyword>
<gene>
    <name evidence="5" type="ORF">DLM46_08710</name>
</gene>
<dbReference type="PANTHER" id="PTHR42949:SF3">
    <property type="entry name" value="ANAEROBIC GLYCEROL-3-PHOSPHATE DEHYDROGENASE SUBUNIT B"/>
    <property type="match status" value="1"/>
</dbReference>
<dbReference type="InterPro" id="IPR051691">
    <property type="entry name" value="Metab_Enz_Cyan_OpOx_G3PDH"/>
</dbReference>
<feature type="domain" description="SoxA A3" evidence="4">
    <location>
        <begin position="490"/>
        <end position="568"/>
    </location>
</feature>
<dbReference type="Pfam" id="PF07992">
    <property type="entry name" value="Pyr_redox_2"/>
    <property type="match status" value="1"/>
</dbReference>
<accession>A0A370NBL6</accession>
<evidence type="ECO:0000259" key="4">
    <source>
        <dbReference type="Pfam" id="PF17806"/>
    </source>
</evidence>
<dbReference type="PANTHER" id="PTHR42949">
    <property type="entry name" value="ANAEROBIC GLYCEROL-3-PHOSPHATE DEHYDROGENASE SUBUNIT B"/>
    <property type="match status" value="1"/>
</dbReference>
<evidence type="ECO:0000259" key="2">
    <source>
        <dbReference type="Pfam" id="PF01266"/>
    </source>
</evidence>
<dbReference type="Gene3D" id="1.10.10.1100">
    <property type="entry name" value="BFD-like [2Fe-2S]-binding domain"/>
    <property type="match status" value="1"/>
</dbReference>
<dbReference type="InterPro" id="IPR041854">
    <property type="entry name" value="BFD-like_2Fe2S-bd_dom_sf"/>
</dbReference>
<dbReference type="PRINTS" id="PR00368">
    <property type="entry name" value="FADPNR"/>
</dbReference>
<dbReference type="Gene3D" id="3.10.20.440">
    <property type="entry name" value="2Fe-2S iron-sulphur cluster binding domain, sarcosine oxidase, alpha subunit, N-terminal domain"/>
    <property type="match status" value="1"/>
</dbReference>
<dbReference type="InterPro" id="IPR042204">
    <property type="entry name" value="2Fe-2S-bd_N"/>
</dbReference>
<dbReference type="GO" id="GO:0051536">
    <property type="term" value="F:iron-sulfur cluster binding"/>
    <property type="evidence" value="ECO:0007669"/>
    <property type="project" value="InterPro"/>
</dbReference>
<evidence type="ECO:0000313" key="5">
    <source>
        <dbReference type="EMBL" id="RDK02982.1"/>
    </source>
</evidence>
<proteinExistence type="predicted"/>
<dbReference type="Gene3D" id="3.30.9.10">
    <property type="entry name" value="D-Amino Acid Oxidase, subunit A, domain 2"/>
    <property type="match status" value="1"/>
</dbReference>
<dbReference type="Pfam" id="PF13510">
    <property type="entry name" value="Fer2_4"/>
    <property type="match status" value="1"/>
</dbReference>
<protein>
    <submittedName>
        <fullName evidence="5">FAD-dependent oxidoreductase</fullName>
    </submittedName>
</protein>
<dbReference type="Gene3D" id="3.50.50.60">
    <property type="entry name" value="FAD/NAD(P)-binding domain"/>
    <property type="match status" value="3"/>
</dbReference>
<dbReference type="SUPFAM" id="SSF54292">
    <property type="entry name" value="2Fe-2S ferredoxin-like"/>
    <property type="match status" value="1"/>
</dbReference>
<organism evidence="5 6">
    <name type="scientific">Paraburkholderia lacunae</name>
    <dbReference type="NCBI Taxonomy" id="2211104"/>
    <lineage>
        <taxon>Bacteria</taxon>
        <taxon>Pseudomonadati</taxon>
        <taxon>Pseudomonadota</taxon>
        <taxon>Betaproteobacteria</taxon>
        <taxon>Burkholderiales</taxon>
        <taxon>Burkholderiaceae</taxon>
        <taxon>Paraburkholderia</taxon>
    </lineage>
</organism>
<dbReference type="CDD" id="cd19946">
    <property type="entry name" value="GlpA-like_Fer2_BFD-like"/>
    <property type="match status" value="1"/>
</dbReference>